<organism evidence="1">
    <name type="scientific">marine sediment metagenome</name>
    <dbReference type="NCBI Taxonomy" id="412755"/>
    <lineage>
        <taxon>unclassified sequences</taxon>
        <taxon>metagenomes</taxon>
        <taxon>ecological metagenomes</taxon>
    </lineage>
</organism>
<sequence>AGGIIAGGDGNPLYLEYTLAVSTEYRARLGGKAW</sequence>
<proteinExistence type="predicted"/>
<dbReference type="EMBL" id="BARW01026962">
    <property type="protein sequence ID" value="GAJ11205.1"/>
    <property type="molecule type" value="Genomic_DNA"/>
</dbReference>
<protein>
    <submittedName>
        <fullName evidence="1">Uncharacterized protein</fullName>
    </submittedName>
</protein>
<name>X1VPZ4_9ZZZZ</name>
<dbReference type="AlphaFoldDB" id="X1VPZ4"/>
<reference evidence="1" key="1">
    <citation type="journal article" date="2014" name="Front. Microbiol.">
        <title>High frequency of phylogenetically diverse reductive dehalogenase-homologous genes in deep subseafloor sedimentary metagenomes.</title>
        <authorList>
            <person name="Kawai M."/>
            <person name="Futagami T."/>
            <person name="Toyoda A."/>
            <person name="Takaki Y."/>
            <person name="Nishi S."/>
            <person name="Hori S."/>
            <person name="Arai W."/>
            <person name="Tsubouchi T."/>
            <person name="Morono Y."/>
            <person name="Uchiyama I."/>
            <person name="Ito T."/>
            <person name="Fujiyama A."/>
            <person name="Inagaki F."/>
            <person name="Takami H."/>
        </authorList>
    </citation>
    <scope>NUCLEOTIDE SEQUENCE</scope>
    <source>
        <strain evidence="1">Expedition CK06-06</strain>
    </source>
</reference>
<comment type="caution">
    <text evidence="1">The sequence shown here is derived from an EMBL/GenBank/DDBJ whole genome shotgun (WGS) entry which is preliminary data.</text>
</comment>
<feature type="non-terminal residue" evidence="1">
    <location>
        <position position="1"/>
    </location>
</feature>
<accession>X1VPZ4</accession>
<gene>
    <name evidence="1" type="ORF">S12H4_43855</name>
</gene>
<evidence type="ECO:0000313" key="1">
    <source>
        <dbReference type="EMBL" id="GAJ11205.1"/>
    </source>
</evidence>